<evidence type="ECO:0000256" key="1">
    <source>
        <dbReference type="SAM" id="MobiDB-lite"/>
    </source>
</evidence>
<dbReference type="Proteomes" id="UP000275024">
    <property type="component" value="Unassembled WGS sequence"/>
</dbReference>
<evidence type="ECO:0000313" key="5">
    <source>
        <dbReference type="Proteomes" id="UP000268652"/>
    </source>
</evidence>
<reference evidence="5 6" key="1">
    <citation type="submission" date="2018-09" db="EMBL/GenBank/DDBJ databases">
        <title>Streptomyces sp. nov. DS1-2, an endophytic actinomycete isolated from roots of Dendrobium scabrilingue.</title>
        <authorList>
            <person name="Kuncharoen N."/>
            <person name="Kudo T."/>
            <person name="Ohkuma M."/>
            <person name="Yuki M."/>
            <person name="Tanasupawat S."/>
        </authorList>
    </citation>
    <scope>NUCLEOTIDE SEQUENCE [LARGE SCALE GENOMIC DNA]</scope>
    <source>
        <strain evidence="3 6">AZ1-7</strain>
        <strain evidence="4 5">DS1-2</strain>
    </source>
</reference>
<organism evidence="3 6">
    <name type="scientific">Streptomyces radicis</name>
    <dbReference type="NCBI Taxonomy" id="1750517"/>
    <lineage>
        <taxon>Bacteria</taxon>
        <taxon>Bacillati</taxon>
        <taxon>Actinomycetota</taxon>
        <taxon>Actinomycetes</taxon>
        <taxon>Kitasatosporales</taxon>
        <taxon>Streptomycetaceae</taxon>
        <taxon>Streptomyces</taxon>
    </lineage>
</organism>
<dbReference type="OrthoDB" id="9806902at2"/>
<feature type="domain" description="Serine aminopeptidase S33" evidence="2">
    <location>
        <begin position="21"/>
        <end position="64"/>
    </location>
</feature>
<sequence>MTPEPAPRFWDHRWNPPPGTAPRGTVVVLPGRGEHPGVYERLGRRLAFDGYRVVAVDEAGQGARPLPGSLNDAGPGPRVLLGADTGAQRAITLAAQSTPGLDGLILVGLPTGTGAPPPVEGWEAELDLRTGCPHHRRHLTLDRRFRRGALGTSPGEATAPAPALDRVSVPVLALHGTHDRVSPLAEVRRVYSGFPDVHLVTLAGTRHDALNDLTHRTAAAMVVLFLEQLRLSPDLPAIAVADSGYLTGGVH</sequence>
<evidence type="ECO:0000313" key="3">
    <source>
        <dbReference type="EMBL" id="RKN10428.1"/>
    </source>
</evidence>
<evidence type="ECO:0000313" key="4">
    <source>
        <dbReference type="EMBL" id="RKN24687.1"/>
    </source>
</evidence>
<dbReference type="InterPro" id="IPR022742">
    <property type="entry name" value="Hydrolase_4"/>
</dbReference>
<dbReference type="Pfam" id="PF12146">
    <property type="entry name" value="Hydrolase_4"/>
    <property type="match status" value="1"/>
</dbReference>
<dbReference type="EMBL" id="RBDY01000005">
    <property type="protein sequence ID" value="RKN24687.1"/>
    <property type="molecule type" value="Genomic_DNA"/>
</dbReference>
<evidence type="ECO:0000313" key="6">
    <source>
        <dbReference type="Proteomes" id="UP000275024"/>
    </source>
</evidence>
<dbReference type="RefSeq" id="WP_120696450.1">
    <property type="nucleotide sequence ID" value="NZ_RBDX01000005.1"/>
</dbReference>
<protein>
    <submittedName>
        <fullName evidence="3">Lysophospholipase</fullName>
    </submittedName>
</protein>
<dbReference type="Gene3D" id="3.40.50.1820">
    <property type="entry name" value="alpha/beta hydrolase"/>
    <property type="match status" value="1"/>
</dbReference>
<dbReference type="AlphaFoldDB" id="A0A3A9WBC1"/>
<evidence type="ECO:0000259" key="2">
    <source>
        <dbReference type="Pfam" id="PF12146"/>
    </source>
</evidence>
<comment type="caution">
    <text evidence="3">The sequence shown here is derived from an EMBL/GenBank/DDBJ whole genome shotgun (WGS) entry which is preliminary data.</text>
</comment>
<feature type="region of interest" description="Disordered" evidence="1">
    <location>
        <begin position="1"/>
        <end position="22"/>
    </location>
</feature>
<dbReference type="EMBL" id="RBDX01000005">
    <property type="protein sequence ID" value="RKN10428.1"/>
    <property type="molecule type" value="Genomic_DNA"/>
</dbReference>
<gene>
    <name evidence="4" type="ORF">D7318_09455</name>
    <name evidence="3" type="ORF">D7319_08280</name>
</gene>
<dbReference type="InterPro" id="IPR029058">
    <property type="entry name" value="AB_hydrolase_fold"/>
</dbReference>
<dbReference type="SUPFAM" id="SSF53474">
    <property type="entry name" value="alpha/beta-Hydrolases"/>
    <property type="match status" value="1"/>
</dbReference>
<name>A0A3A9WBC1_9ACTN</name>
<dbReference type="Proteomes" id="UP000268652">
    <property type="component" value="Unassembled WGS sequence"/>
</dbReference>
<proteinExistence type="predicted"/>
<accession>A0A3A9WBC1</accession>
<keyword evidence="5" id="KW-1185">Reference proteome</keyword>